<dbReference type="AlphaFoldDB" id="A0A934I4H1"/>
<dbReference type="PANTHER" id="PTHR46558">
    <property type="entry name" value="TRACRIPTIONAL REGULATORY PROTEIN-RELATED-RELATED"/>
    <property type="match status" value="1"/>
</dbReference>
<sequence>MEPDTTENLVRKLRRWAELSQAELAERVGVTRQTIANIEKGNYSPSVHLALAICRELGATVEQVFGTGQATSAPTITHERNRR</sequence>
<evidence type="ECO:0000256" key="1">
    <source>
        <dbReference type="ARBA" id="ARBA00023125"/>
    </source>
</evidence>
<dbReference type="EMBL" id="JAEIOS010000009">
    <property type="protein sequence ID" value="MBI8988395.1"/>
    <property type="molecule type" value="Genomic_DNA"/>
</dbReference>
<evidence type="ECO:0000313" key="3">
    <source>
        <dbReference type="EMBL" id="MBI8988395.1"/>
    </source>
</evidence>
<dbReference type="Proteomes" id="UP000645966">
    <property type="component" value="Unassembled WGS sequence"/>
</dbReference>
<dbReference type="Pfam" id="PF01381">
    <property type="entry name" value="HTH_3"/>
    <property type="match status" value="1"/>
</dbReference>
<dbReference type="PANTHER" id="PTHR46558:SF4">
    <property type="entry name" value="DNA-BIDING PHAGE PROTEIN"/>
    <property type="match status" value="1"/>
</dbReference>
<reference evidence="3" key="1">
    <citation type="submission" date="2020-12" db="EMBL/GenBank/DDBJ databases">
        <title>Genome public.</title>
        <authorList>
            <person name="Sun Q."/>
        </authorList>
    </citation>
    <scope>NUCLEOTIDE SEQUENCE</scope>
    <source>
        <strain evidence="3">CCM 8863</strain>
    </source>
</reference>
<keyword evidence="1" id="KW-0238">DNA-binding</keyword>
<accession>A0A934I4H1</accession>
<dbReference type="SMART" id="SM00530">
    <property type="entry name" value="HTH_XRE"/>
    <property type="match status" value="1"/>
</dbReference>
<dbReference type="CDD" id="cd00093">
    <property type="entry name" value="HTH_XRE"/>
    <property type="match status" value="1"/>
</dbReference>
<gene>
    <name evidence="3" type="ORF">JDV75_01255</name>
</gene>
<keyword evidence="4" id="KW-1185">Reference proteome</keyword>
<dbReference type="InterPro" id="IPR001387">
    <property type="entry name" value="Cro/C1-type_HTH"/>
</dbReference>
<dbReference type="RefSeq" id="WP_198737439.1">
    <property type="nucleotide sequence ID" value="NZ_JAEIOS010000009.1"/>
</dbReference>
<proteinExistence type="predicted"/>
<dbReference type="Gene3D" id="1.10.260.40">
    <property type="entry name" value="lambda repressor-like DNA-binding domains"/>
    <property type="match status" value="1"/>
</dbReference>
<organism evidence="3 4">
    <name type="scientific">Corynebacterium meridianum</name>
    <dbReference type="NCBI Taxonomy" id="2765363"/>
    <lineage>
        <taxon>Bacteria</taxon>
        <taxon>Bacillati</taxon>
        <taxon>Actinomycetota</taxon>
        <taxon>Actinomycetes</taxon>
        <taxon>Mycobacteriales</taxon>
        <taxon>Corynebacteriaceae</taxon>
        <taxon>Corynebacterium</taxon>
    </lineage>
</organism>
<dbReference type="PROSITE" id="PS50943">
    <property type="entry name" value="HTH_CROC1"/>
    <property type="match status" value="1"/>
</dbReference>
<evidence type="ECO:0000259" key="2">
    <source>
        <dbReference type="PROSITE" id="PS50943"/>
    </source>
</evidence>
<comment type="caution">
    <text evidence="3">The sequence shown here is derived from an EMBL/GenBank/DDBJ whole genome shotgun (WGS) entry which is preliminary data.</text>
</comment>
<feature type="domain" description="HTH cro/C1-type" evidence="2">
    <location>
        <begin position="10"/>
        <end position="64"/>
    </location>
</feature>
<dbReference type="InterPro" id="IPR010982">
    <property type="entry name" value="Lambda_DNA-bd_dom_sf"/>
</dbReference>
<name>A0A934I4H1_9CORY</name>
<protein>
    <submittedName>
        <fullName evidence="3">Helix-turn-helix transcriptional regulator</fullName>
    </submittedName>
</protein>
<dbReference type="GO" id="GO:0003677">
    <property type="term" value="F:DNA binding"/>
    <property type="evidence" value="ECO:0007669"/>
    <property type="project" value="UniProtKB-KW"/>
</dbReference>
<evidence type="ECO:0000313" key="4">
    <source>
        <dbReference type="Proteomes" id="UP000645966"/>
    </source>
</evidence>
<dbReference type="SUPFAM" id="SSF47413">
    <property type="entry name" value="lambda repressor-like DNA-binding domains"/>
    <property type="match status" value="1"/>
</dbReference>